<evidence type="ECO:0000256" key="1">
    <source>
        <dbReference type="ARBA" id="ARBA00008791"/>
    </source>
</evidence>
<dbReference type="InterPro" id="IPR006016">
    <property type="entry name" value="UspA"/>
</dbReference>
<dbReference type="RefSeq" id="WP_092435278.1">
    <property type="nucleotide sequence ID" value="NZ_FMYP01000005.1"/>
</dbReference>
<organism evidence="3 4">
    <name type="scientific">Williamwhitmania taraxaci</name>
    <dbReference type="NCBI Taxonomy" id="1640674"/>
    <lineage>
        <taxon>Bacteria</taxon>
        <taxon>Pseudomonadati</taxon>
        <taxon>Bacteroidota</taxon>
        <taxon>Bacteroidia</taxon>
        <taxon>Bacteroidales</taxon>
        <taxon>Williamwhitmaniaceae</taxon>
        <taxon>Williamwhitmania</taxon>
    </lineage>
</organism>
<gene>
    <name evidence="3" type="ORF">SAMN05216323_100556</name>
</gene>
<dbReference type="OrthoDB" id="1522603at2"/>
<evidence type="ECO:0000259" key="2">
    <source>
        <dbReference type="Pfam" id="PF00582"/>
    </source>
</evidence>
<evidence type="ECO:0000313" key="4">
    <source>
        <dbReference type="Proteomes" id="UP000199452"/>
    </source>
</evidence>
<comment type="similarity">
    <text evidence="1">Belongs to the universal stress protein A family.</text>
</comment>
<feature type="domain" description="UspA" evidence="2">
    <location>
        <begin position="7"/>
        <end position="135"/>
    </location>
</feature>
<dbReference type="PANTHER" id="PTHR46268:SF6">
    <property type="entry name" value="UNIVERSAL STRESS PROTEIN UP12"/>
    <property type="match status" value="1"/>
</dbReference>
<dbReference type="Gene3D" id="3.40.50.12370">
    <property type="match status" value="1"/>
</dbReference>
<proteinExistence type="inferred from homology"/>
<sequence length="279" mass="31270">MEKTLLRIVIPWDFTPVAENALKYALSTCKARENYRIDLVHVLSTGGMFAKDKLTKEEAEVELSKEISRISHEYGSVVFGKALEGSIFNTIAEYADESRADFVFMGTHGIKGVQKLTGSWALKVIAGSNVPFIVVQDEPPVGKKNVFEHIIVPVDYRAESKELVIKAVKTAIHFDSTIHLFKQNANDQGVLKKINSNMLFAKNQMEEYKIPFEQHFAKKTSGFGNDIVKLAEDVSADLILVMTTKNIDISDYIFGAQEQFIIANEAKFPVLCFNPSMVR</sequence>
<dbReference type="EMBL" id="FMYP01000005">
    <property type="protein sequence ID" value="SDB87253.1"/>
    <property type="molecule type" value="Genomic_DNA"/>
</dbReference>
<keyword evidence="4" id="KW-1185">Reference proteome</keyword>
<dbReference type="PANTHER" id="PTHR46268">
    <property type="entry name" value="STRESS RESPONSE PROTEIN NHAX"/>
    <property type="match status" value="1"/>
</dbReference>
<dbReference type="SUPFAM" id="SSF52402">
    <property type="entry name" value="Adenine nucleotide alpha hydrolases-like"/>
    <property type="match status" value="2"/>
</dbReference>
<dbReference type="Proteomes" id="UP000199452">
    <property type="component" value="Unassembled WGS sequence"/>
</dbReference>
<dbReference type="InterPro" id="IPR006015">
    <property type="entry name" value="Universal_stress_UspA"/>
</dbReference>
<name>A0A1G6GZD0_9BACT</name>
<protein>
    <submittedName>
        <fullName evidence="3">Nucleotide-binding universal stress protein, UspA family</fullName>
    </submittedName>
</protein>
<accession>A0A1G6GZD0</accession>
<dbReference type="PRINTS" id="PR01438">
    <property type="entry name" value="UNVRSLSTRESS"/>
</dbReference>
<dbReference type="CDD" id="cd00293">
    <property type="entry name" value="USP-like"/>
    <property type="match status" value="1"/>
</dbReference>
<evidence type="ECO:0000313" key="3">
    <source>
        <dbReference type="EMBL" id="SDB87253.1"/>
    </source>
</evidence>
<dbReference type="STRING" id="1640674.SAMN05216323_100556"/>
<dbReference type="AlphaFoldDB" id="A0A1G6GZD0"/>
<dbReference type="Pfam" id="PF00582">
    <property type="entry name" value="Usp"/>
    <property type="match status" value="1"/>
</dbReference>
<reference evidence="3 4" key="1">
    <citation type="submission" date="2016-09" db="EMBL/GenBank/DDBJ databases">
        <authorList>
            <person name="Capua I."/>
            <person name="De Benedictis P."/>
            <person name="Joannis T."/>
            <person name="Lombin L.H."/>
            <person name="Cattoli G."/>
        </authorList>
    </citation>
    <scope>NUCLEOTIDE SEQUENCE [LARGE SCALE GENOMIC DNA]</scope>
    <source>
        <strain evidence="3 4">A7P-90m</strain>
    </source>
</reference>